<reference evidence="2 3" key="2">
    <citation type="submission" date="2018-11" db="EMBL/GenBank/DDBJ databases">
        <authorList>
            <consortium name="Pathogen Informatics"/>
        </authorList>
    </citation>
    <scope>NUCLEOTIDE SEQUENCE [LARGE SCALE GENOMIC DNA]</scope>
</reference>
<name>A0A0R3SAZ3_HYMDI</name>
<evidence type="ECO:0000313" key="4">
    <source>
        <dbReference type="WBParaSite" id="HDID_0000157701-mRNA-1"/>
    </source>
</evidence>
<evidence type="ECO:0000313" key="3">
    <source>
        <dbReference type="Proteomes" id="UP000274504"/>
    </source>
</evidence>
<accession>A0A0R3SAZ3</accession>
<dbReference type="EMBL" id="UYSG01000304">
    <property type="protein sequence ID" value="VDL19039.1"/>
    <property type="molecule type" value="Genomic_DNA"/>
</dbReference>
<proteinExistence type="predicted"/>
<evidence type="ECO:0000256" key="1">
    <source>
        <dbReference type="SAM" id="MobiDB-lite"/>
    </source>
</evidence>
<evidence type="ECO:0000313" key="2">
    <source>
        <dbReference type="EMBL" id="VDL19039.1"/>
    </source>
</evidence>
<feature type="region of interest" description="Disordered" evidence="1">
    <location>
        <begin position="1"/>
        <end position="62"/>
    </location>
</feature>
<gene>
    <name evidence="2" type="ORF">HDID_LOCUS1578</name>
</gene>
<sequence length="98" mass="11192">MIHGFTSNLVRSNGSEERSNKRLRRHPNGNIEAENPRVSIKQGQKEDVTPDLPGISSDFNKDNYEDEQTTMEIPDLNDDATLNDFITSENRRTFIKKG</sequence>
<organism evidence="4">
    <name type="scientific">Hymenolepis diminuta</name>
    <name type="common">Rat tapeworm</name>
    <dbReference type="NCBI Taxonomy" id="6216"/>
    <lineage>
        <taxon>Eukaryota</taxon>
        <taxon>Metazoa</taxon>
        <taxon>Spiralia</taxon>
        <taxon>Lophotrochozoa</taxon>
        <taxon>Platyhelminthes</taxon>
        <taxon>Cestoda</taxon>
        <taxon>Eucestoda</taxon>
        <taxon>Cyclophyllidea</taxon>
        <taxon>Hymenolepididae</taxon>
        <taxon>Hymenolepis</taxon>
    </lineage>
</organism>
<dbReference type="AlphaFoldDB" id="A0A0R3SAZ3"/>
<dbReference type="WBParaSite" id="HDID_0000157701-mRNA-1">
    <property type="protein sequence ID" value="HDID_0000157701-mRNA-1"/>
    <property type="gene ID" value="HDID_0000157701"/>
</dbReference>
<feature type="compositionally biased region" description="Polar residues" evidence="1">
    <location>
        <begin position="1"/>
        <end position="13"/>
    </location>
</feature>
<reference evidence="4" key="1">
    <citation type="submission" date="2017-02" db="UniProtKB">
        <authorList>
            <consortium name="WormBaseParasite"/>
        </authorList>
    </citation>
    <scope>IDENTIFICATION</scope>
</reference>
<dbReference type="Proteomes" id="UP000274504">
    <property type="component" value="Unassembled WGS sequence"/>
</dbReference>
<protein>
    <submittedName>
        <fullName evidence="2 4">Uncharacterized protein</fullName>
    </submittedName>
</protein>